<dbReference type="PRINTS" id="PR01021">
    <property type="entry name" value="OMPADOMAIN"/>
</dbReference>
<dbReference type="Gene3D" id="3.30.1330.60">
    <property type="entry name" value="OmpA-like domain"/>
    <property type="match status" value="1"/>
</dbReference>
<dbReference type="SUPFAM" id="SSF82171">
    <property type="entry name" value="DPP6 N-terminal domain-like"/>
    <property type="match status" value="1"/>
</dbReference>
<dbReference type="PROSITE" id="PS51123">
    <property type="entry name" value="OMPA_2"/>
    <property type="match status" value="1"/>
</dbReference>
<dbReference type="CDD" id="cd07185">
    <property type="entry name" value="OmpA_C-like"/>
    <property type="match status" value="1"/>
</dbReference>
<evidence type="ECO:0000313" key="6">
    <source>
        <dbReference type="EMBL" id="PZX13064.1"/>
    </source>
</evidence>
<evidence type="ECO:0000256" key="4">
    <source>
        <dbReference type="PROSITE-ProRule" id="PRU00473"/>
    </source>
</evidence>
<organism evidence="6 7">
    <name type="scientific">Breznakibacter xylanolyticus</name>
    <dbReference type="NCBI Taxonomy" id="990"/>
    <lineage>
        <taxon>Bacteria</taxon>
        <taxon>Pseudomonadati</taxon>
        <taxon>Bacteroidota</taxon>
        <taxon>Bacteroidia</taxon>
        <taxon>Marinilabiliales</taxon>
        <taxon>Marinilabiliaceae</taxon>
        <taxon>Breznakibacter</taxon>
    </lineage>
</organism>
<dbReference type="InterPro" id="IPR011659">
    <property type="entry name" value="WD40"/>
</dbReference>
<dbReference type="InterPro" id="IPR050330">
    <property type="entry name" value="Bact_OuterMem_StrucFunc"/>
</dbReference>
<proteinExistence type="predicted"/>
<dbReference type="PANTHER" id="PTHR30329">
    <property type="entry name" value="STATOR ELEMENT OF FLAGELLAR MOTOR COMPLEX"/>
    <property type="match status" value="1"/>
</dbReference>
<sequence length="826" mass="93307">MNLRTISLITLCCLWLTSWSQENPKLEKEPIIQRSDMPDNTAFDLKMGEKYYRKGLYDEAVKYYQNVQKYATGISAFNYKMAICNLYSTHPQSALAYMEQAYPDVAKDYYYHLGKAFQYNLMYDSAKVAFNNYHQTLKSFRKKSFGKALKQLNSECDFGAQAVKDSLPMFIINLGPVVNSYFDDYNAVVSYQSDSTMYFTSRRPRREKDKVVHRNRYKERILATNNCINHPAEATDEPGSLRQSTNSSVAGIDHQNNRIFFYQGKWRHGNIYAANLNNGKVKKVRQLKGKINHRAHQETAMTVNKSGIAYFVSNRTKGKGGKDIYSAQQSGKYRFRKVRNLGPQINTPFDEEGVYVTPDGNTLYFSSNGLPGMGGFDVYRTTKQPNGEWSEPVNLGYPINSPADELFYRPTPDSMVAIYSTLRQGSHGGLDIYKIVHDPRIPFELNGQVTDNKTNKILAATVSVYRDDNNQLVTSAAQDTVARQYSIAFDDVNNYWLQIDAPGYKGTKDQLQRATTRHQVITQNYQLEKLKYPFTVWGRVTNSRNGSPVMADIVFKAINKDTVLQRIATNPQTGEYSITFEDKTNVTMEVSATDFFAYTTPLTMKSIKGDKEERNITLTPSRITYTITGVLAEQESKLPVSGWVKVFKPGIAAPIAICPSDSSSGKYVATMEEAGPFVIETSAEGYFFQNAPAQFLGDTTLLVRNFDLQKMKAGVKIVIENILFNSGKSTLKPSSFAELDKFANLLLENPKVRIEISGHTDNVGSAASNKKLSKERALTVRNYIIKKGITQDRLEYEGYGLEQPIADNKTEAGRAENRRVEIKILD</sequence>
<evidence type="ECO:0000256" key="3">
    <source>
        <dbReference type="ARBA" id="ARBA00023237"/>
    </source>
</evidence>
<gene>
    <name evidence="6" type="ORF">LX69_02726</name>
</gene>
<dbReference type="InterPro" id="IPR006664">
    <property type="entry name" value="OMP_bac"/>
</dbReference>
<keyword evidence="2 4" id="KW-0472">Membrane</keyword>
<dbReference type="Gene3D" id="1.25.40.10">
    <property type="entry name" value="Tetratricopeptide repeat domain"/>
    <property type="match status" value="1"/>
</dbReference>
<dbReference type="PANTHER" id="PTHR30329:SF21">
    <property type="entry name" value="LIPOPROTEIN YIAD-RELATED"/>
    <property type="match status" value="1"/>
</dbReference>
<dbReference type="AlphaFoldDB" id="A0A2W7N883"/>
<dbReference type="GO" id="GO:0009279">
    <property type="term" value="C:cell outer membrane"/>
    <property type="evidence" value="ECO:0007669"/>
    <property type="project" value="UniProtKB-SubCell"/>
</dbReference>
<comment type="caution">
    <text evidence="6">The sequence shown here is derived from an EMBL/GenBank/DDBJ whole genome shotgun (WGS) entry which is preliminary data.</text>
</comment>
<keyword evidence="7" id="KW-1185">Reference proteome</keyword>
<keyword evidence="3" id="KW-0998">Cell outer membrane</keyword>
<evidence type="ECO:0000313" key="7">
    <source>
        <dbReference type="Proteomes" id="UP000249239"/>
    </source>
</evidence>
<dbReference type="Pfam" id="PF00691">
    <property type="entry name" value="OmpA"/>
    <property type="match status" value="1"/>
</dbReference>
<comment type="subcellular location">
    <subcellularLocation>
        <location evidence="1">Cell outer membrane</location>
    </subcellularLocation>
</comment>
<reference evidence="6 7" key="1">
    <citation type="submission" date="2018-06" db="EMBL/GenBank/DDBJ databases">
        <title>Genomic Encyclopedia of Archaeal and Bacterial Type Strains, Phase II (KMG-II): from individual species to whole genera.</title>
        <authorList>
            <person name="Goeker M."/>
        </authorList>
    </citation>
    <scope>NUCLEOTIDE SEQUENCE [LARGE SCALE GENOMIC DNA]</scope>
    <source>
        <strain evidence="6 7">DSM 6779</strain>
    </source>
</reference>
<evidence type="ECO:0000259" key="5">
    <source>
        <dbReference type="PROSITE" id="PS51123"/>
    </source>
</evidence>
<protein>
    <submittedName>
        <fullName evidence="6">WD40 repeat protein</fullName>
    </submittedName>
</protein>
<dbReference type="RefSeq" id="WP_111446555.1">
    <property type="nucleotide sequence ID" value="NZ_QKZK01000027.1"/>
</dbReference>
<dbReference type="InterPro" id="IPR036737">
    <property type="entry name" value="OmpA-like_sf"/>
</dbReference>
<dbReference type="Pfam" id="PF07676">
    <property type="entry name" value="PD40"/>
    <property type="match status" value="1"/>
</dbReference>
<dbReference type="OrthoDB" id="1488841at2"/>
<dbReference type="InterPro" id="IPR011990">
    <property type="entry name" value="TPR-like_helical_dom_sf"/>
</dbReference>
<feature type="domain" description="OmpA-like" evidence="5">
    <location>
        <begin position="711"/>
        <end position="826"/>
    </location>
</feature>
<dbReference type="EMBL" id="QKZK01000027">
    <property type="protein sequence ID" value="PZX13064.1"/>
    <property type="molecule type" value="Genomic_DNA"/>
</dbReference>
<dbReference type="SUPFAM" id="SSF103088">
    <property type="entry name" value="OmpA-like"/>
    <property type="match status" value="1"/>
</dbReference>
<evidence type="ECO:0000256" key="1">
    <source>
        <dbReference type="ARBA" id="ARBA00004442"/>
    </source>
</evidence>
<accession>A0A2W7N883</accession>
<evidence type="ECO:0000256" key="2">
    <source>
        <dbReference type="ARBA" id="ARBA00023136"/>
    </source>
</evidence>
<dbReference type="SUPFAM" id="SSF48452">
    <property type="entry name" value="TPR-like"/>
    <property type="match status" value="1"/>
</dbReference>
<dbReference type="Proteomes" id="UP000249239">
    <property type="component" value="Unassembled WGS sequence"/>
</dbReference>
<dbReference type="InterPro" id="IPR006665">
    <property type="entry name" value="OmpA-like"/>
</dbReference>
<name>A0A2W7N883_9BACT</name>